<feature type="domain" description="PucR C-terminal helix-turn-helix" evidence="2">
    <location>
        <begin position="346"/>
        <end position="404"/>
    </location>
</feature>
<dbReference type="RefSeq" id="WP_143681754.1">
    <property type="nucleotide sequence ID" value="NZ_FZOF01000042.1"/>
</dbReference>
<dbReference type="PANTHER" id="PTHR33744:SF1">
    <property type="entry name" value="DNA-BINDING TRANSCRIPTIONAL ACTIVATOR ADER"/>
    <property type="match status" value="1"/>
</dbReference>
<dbReference type="InterPro" id="IPR042070">
    <property type="entry name" value="PucR_C-HTH_sf"/>
</dbReference>
<dbReference type="InterPro" id="IPR051448">
    <property type="entry name" value="CdaR-like_regulators"/>
</dbReference>
<dbReference type="AlphaFoldDB" id="A0A239NP83"/>
<reference evidence="4 5" key="1">
    <citation type="submission" date="2017-06" db="EMBL/GenBank/DDBJ databases">
        <authorList>
            <person name="Kim H.J."/>
            <person name="Triplett B.A."/>
        </authorList>
    </citation>
    <scope>NUCLEOTIDE SEQUENCE [LARGE SCALE GENOMIC DNA]</scope>
    <source>
        <strain evidence="4 5">CGMCC 4.1858</strain>
    </source>
</reference>
<dbReference type="Pfam" id="PF14361">
    <property type="entry name" value="RsbRD_N"/>
    <property type="match status" value="1"/>
</dbReference>
<dbReference type="Pfam" id="PF13556">
    <property type="entry name" value="HTH_30"/>
    <property type="match status" value="1"/>
</dbReference>
<dbReference type="Proteomes" id="UP000198280">
    <property type="component" value="Unassembled WGS sequence"/>
</dbReference>
<name>A0A239NP83_9ACTN</name>
<dbReference type="EMBL" id="FZOF01000042">
    <property type="protein sequence ID" value="SNT56590.1"/>
    <property type="molecule type" value="Genomic_DNA"/>
</dbReference>
<sequence length="417" mass="44081">MASPAPTRPMRTAGVTGASGREHHDVLRAAALQVRGQVAPVAAHIVERIRDRHPAYREPALAPSGLLEETEGSVAAVLDSLADPGRSTVSAEYLSWVGERRAWQGFPLEPMMGACRTAGDALWLALVRAGEGQGPEGTQLIARAAAEVWDLFERDSRLMADAYLRARGEVTFHRQRGRRALEGVLAGRVDATGLAEAADALGLPEHGRFAVAVVRGTAGTAVPVRRRSAVPARVRVHRAFPPGGEVLLADLGVGDLTLGDFAAALEVPAGTRAGLSPEVDRLGAVGHARELAELALRTCTRDGEVAVLDRRYPAGLLARRPDVASEVAAAVLGGLREAEAAEAGVLLETLEAWLDAGGSVEKASAALFCHANTVRRRLRRLDELTGRSVARPRDVVHLALALDAERISAAHGPRAPR</sequence>
<dbReference type="InterPro" id="IPR025751">
    <property type="entry name" value="RsbRD_N_dom"/>
</dbReference>
<dbReference type="Gene3D" id="1.10.10.2840">
    <property type="entry name" value="PucR C-terminal helix-turn-helix domain"/>
    <property type="match status" value="1"/>
</dbReference>
<organism evidence="4 5">
    <name type="scientific">Actinacidiphila glaucinigra</name>
    <dbReference type="NCBI Taxonomy" id="235986"/>
    <lineage>
        <taxon>Bacteria</taxon>
        <taxon>Bacillati</taxon>
        <taxon>Actinomycetota</taxon>
        <taxon>Actinomycetes</taxon>
        <taxon>Kitasatosporales</taxon>
        <taxon>Streptomycetaceae</taxon>
        <taxon>Actinacidiphila</taxon>
    </lineage>
</organism>
<dbReference type="OrthoDB" id="3196285at2"/>
<proteinExistence type="predicted"/>
<evidence type="ECO:0000256" key="1">
    <source>
        <dbReference type="SAM" id="MobiDB-lite"/>
    </source>
</evidence>
<evidence type="ECO:0000259" key="3">
    <source>
        <dbReference type="Pfam" id="PF14361"/>
    </source>
</evidence>
<protein>
    <submittedName>
        <fullName evidence="4">PucR C-terminal helix-turn-helix domain-containing protein</fullName>
    </submittedName>
</protein>
<accession>A0A239NP83</accession>
<keyword evidence="5" id="KW-1185">Reference proteome</keyword>
<feature type="region of interest" description="Disordered" evidence="1">
    <location>
        <begin position="1"/>
        <end position="21"/>
    </location>
</feature>
<evidence type="ECO:0000313" key="5">
    <source>
        <dbReference type="Proteomes" id="UP000198280"/>
    </source>
</evidence>
<feature type="domain" description="RsbT co-antagonist protein RsbRD N-terminal" evidence="3">
    <location>
        <begin position="41"/>
        <end position="177"/>
    </location>
</feature>
<dbReference type="PANTHER" id="PTHR33744">
    <property type="entry name" value="CARBOHYDRATE DIACID REGULATOR"/>
    <property type="match status" value="1"/>
</dbReference>
<evidence type="ECO:0000313" key="4">
    <source>
        <dbReference type="EMBL" id="SNT56590.1"/>
    </source>
</evidence>
<gene>
    <name evidence="4" type="ORF">SAMN05216252_14222</name>
</gene>
<dbReference type="InterPro" id="IPR025736">
    <property type="entry name" value="PucR_C-HTH_dom"/>
</dbReference>
<evidence type="ECO:0000259" key="2">
    <source>
        <dbReference type="Pfam" id="PF13556"/>
    </source>
</evidence>